<dbReference type="EMBL" id="VSDQ01000718">
    <property type="protein sequence ID" value="TYA71770.1"/>
    <property type="molecule type" value="Genomic_DNA"/>
</dbReference>
<dbReference type="AlphaFoldDB" id="A0A5D0HLB7"/>
<keyword evidence="4" id="KW-1133">Transmembrane helix</keyword>
<dbReference type="InterPro" id="IPR020449">
    <property type="entry name" value="Tscrpt_reg_AraC-type_HTH"/>
</dbReference>
<dbReference type="GO" id="GO:0043565">
    <property type="term" value="F:sequence-specific DNA binding"/>
    <property type="evidence" value="ECO:0007669"/>
    <property type="project" value="InterPro"/>
</dbReference>
<dbReference type="PRINTS" id="PR00032">
    <property type="entry name" value="HTHARAC"/>
</dbReference>
<proteinExistence type="predicted"/>
<gene>
    <name evidence="6" type="ORF">FUA24_19655</name>
</gene>
<dbReference type="PROSITE" id="PS01124">
    <property type="entry name" value="HTH_ARAC_FAMILY_2"/>
    <property type="match status" value="1"/>
</dbReference>
<evidence type="ECO:0000313" key="6">
    <source>
        <dbReference type="EMBL" id="TYA71770.1"/>
    </source>
</evidence>
<dbReference type="Proteomes" id="UP000323930">
    <property type="component" value="Unassembled WGS sequence"/>
</dbReference>
<dbReference type="InterPro" id="IPR018060">
    <property type="entry name" value="HTH_AraC"/>
</dbReference>
<evidence type="ECO:0000256" key="3">
    <source>
        <dbReference type="ARBA" id="ARBA00023163"/>
    </source>
</evidence>
<name>A0A5D0HLB7_9FLAO</name>
<comment type="caution">
    <text evidence="6">The sequence shown here is derived from an EMBL/GenBank/DDBJ whole genome shotgun (WGS) entry which is preliminary data.</text>
</comment>
<keyword evidence="1" id="KW-0805">Transcription regulation</keyword>
<dbReference type="PROSITE" id="PS00041">
    <property type="entry name" value="HTH_ARAC_FAMILY_1"/>
    <property type="match status" value="1"/>
</dbReference>
<organism evidence="6 7">
    <name type="scientific">Seonamhaeicola marinus</name>
    <dbReference type="NCBI Taxonomy" id="1912246"/>
    <lineage>
        <taxon>Bacteria</taxon>
        <taxon>Pseudomonadati</taxon>
        <taxon>Bacteroidota</taxon>
        <taxon>Flavobacteriia</taxon>
        <taxon>Flavobacteriales</taxon>
        <taxon>Flavobacteriaceae</taxon>
    </lineage>
</organism>
<dbReference type="OrthoDB" id="5492415at2"/>
<protein>
    <submittedName>
        <fullName evidence="6">AraC family transcriptional regulator</fullName>
    </submittedName>
</protein>
<feature type="transmembrane region" description="Helical" evidence="4">
    <location>
        <begin position="75"/>
        <end position="92"/>
    </location>
</feature>
<keyword evidence="3" id="KW-0804">Transcription</keyword>
<evidence type="ECO:0000256" key="1">
    <source>
        <dbReference type="ARBA" id="ARBA00023015"/>
    </source>
</evidence>
<dbReference type="InterPro" id="IPR009057">
    <property type="entry name" value="Homeodomain-like_sf"/>
</dbReference>
<feature type="transmembrane region" description="Helical" evidence="4">
    <location>
        <begin position="198"/>
        <end position="219"/>
    </location>
</feature>
<accession>A0A5D0HLB7</accession>
<evidence type="ECO:0000256" key="2">
    <source>
        <dbReference type="ARBA" id="ARBA00023125"/>
    </source>
</evidence>
<feature type="domain" description="HTH araC/xylS-type" evidence="5">
    <location>
        <begin position="258"/>
        <end position="362"/>
    </location>
</feature>
<dbReference type="GO" id="GO:0003700">
    <property type="term" value="F:DNA-binding transcription factor activity"/>
    <property type="evidence" value="ECO:0007669"/>
    <property type="project" value="InterPro"/>
</dbReference>
<reference evidence="6 7" key="1">
    <citation type="submission" date="2019-08" db="EMBL/GenBank/DDBJ databases">
        <title>Seonamhaeicola sediminis sp. nov., isolated from marine sediment.</title>
        <authorList>
            <person name="Cao W.R."/>
        </authorList>
    </citation>
    <scope>NUCLEOTIDE SEQUENCE [LARGE SCALE GENOMIC DNA]</scope>
    <source>
        <strain evidence="6 7">B011</strain>
    </source>
</reference>
<keyword evidence="2" id="KW-0238">DNA-binding</keyword>
<feature type="transmembrane region" description="Helical" evidence="4">
    <location>
        <begin position="99"/>
        <end position="117"/>
    </location>
</feature>
<evidence type="ECO:0000259" key="5">
    <source>
        <dbReference type="PROSITE" id="PS01124"/>
    </source>
</evidence>
<feature type="transmembrane region" description="Helical" evidence="4">
    <location>
        <begin position="123"/>
        <end position="144"/>
    </location>
</feature>
<sequence length="364" mass="42259">MEYKIEIIESIGKIVVFIMIVLSFFLFTAKSKNQLPNRLFGIYLLVIAFDLIGLFTNKTLEYPFIQNLKTASSLLQLPLFYLYVLSVCYNNFRIRPKHLVHGLPFLAFFIVFSLSGVSEKIIFFYQVIGEFQFFSYIIAVFAILRKYRAVYLENYSNASYAIYRWLFQINVLSCLAHTLVLLRWIFSSSSLQSYVLNLNILISLSVLCIITFFVLKALYQPQLFTGINKNIYPLDTPPKKKVNKKGTTTNEAQNQSLETLNTFMITNKPYLDFDLTLQKLAELTDIPEKELSELINRYLGKHFFDFINEYRINDAKILLADATKNDLTVQEILYTVGFNSKSSFYTAFKKVTNLTPSEFRKSIL</sequence>
<dbReference type="Pfam" id="PF12833">
    <property type="entry name" value="HTH_18"/>
    <property type="match status" value="1"/>
</dbReference>
<dbReference type="RefSeq" id="WP_148544756.1">
    <property type="nucleotide sequence ID" value="NZ_VSDQ01000718.1"/>
</dbReference>
<dbReference type="SUPFAM" id="SSF46689">
    <property type="entry name" value="Homeodomain-like"/>
    <property type="match status" value="1"/>
</dbReference>
<dbReference type="PANTHER" id="PTHR43280:SF29">
    <property type="entry name" value="ARAC-FAMILY TRANSCRIPTIONAL REGULATOR"/>
    <property type="match status" value="1"/>
</dbReference>
<keyword evidence="7" id="KW-1185">Reference proteome</keyword>
<feature type="transmembrane region" description="Helical" evidence="4">
    <location>
        <begin position="6"/>
        <end position="27"/>
    </location>
</feature>
<dbReference type="Gene3D" id="1.10.10.60">
    <property type="entry name" value="Homeodomain-like"/>
    <property type="match status" value="2"/>
</dbReference>
<keyword evidence="4" id="KW-0812">Transmembrane</keyword>
<evidence type="ECO:0000256" key="4">
    <source>
        <dbReference type="SAM" id="Phobius"/>
    </source>
</evidence>
<dbReference type="InterPro" id="IPR018062">
    <property type="entry name" value="HTH_AraC-typ_CS"/>
</dbReference>
<feature type="transmembrane region" description="Helical" evidence="4">
    <location>
        <begin position="39"/>
        <end position="55"/>
    </location>
</feature>
<dbReference type="SMART" id="SM00342">
    <property type="entry name" value="HTH_ARAC"/>
    <property type="match status" value="1"/>
</dbReference>
<dbReference type="PANTHER" id="PTHR43280">
    <property type="entry name" value="ARAC-FAMILY TRANSCRIPTIONAL REGULATOR"/>
    <property type="match status" value="1"/>
</dbReference>
<feature type="transmembrane region" description="Helical" evidence="4">
    <location>
        <begin position="165"/>
        <end position="186"/>
    </location>
</feature>
<keyword evidence="4" id="KW-0472">Membrane</keyword>
<evidence type="ECO:0000313" key="7">
    <source>
        <dbReference type="Proteomes" id="UP000323930"/>
    </source>
</evidence>